<feature type="signal peptide" evidence="1">
    <location>
        <begin position="1"/>
        <end position="20"/>
    </location>
</feature>
<evidence type="ECO:0000313" key="3">
    <source>
        <dbReference type="Proteomes" id="UP001333710"/>
    </source>
</evidence>
<dbReference type="PROSITE" id="PS51257">
    <property type="entry name" value="PROKAR_LIPOPROTEIN"/>
    <property type="match status" value="1"/>
</dbReference>
<organism evidence="2 3">
    <name type="scientific">Planctobacterium marinum</name>
    <dbReference type="NCBI Taxonomy" id="1631968"/>
    <lineage>
        <taxon>Bacteria</taxon>
        <taxon>Pseudomonadati</taxon>
        <taxon>Pseudomonadota</taxon>
        <taxon>Gammaproteobacteria</taxon>
        <taxon>Alteromonadales</taxon>
        <taxon>Alteromonadaceae</taxon>
        <taxon>Planctobacterium</taxon>
    </lineage>
</organism>
<dbReference type="KEGG" id="pmaw:MACH26_41940"/>
<dbReference type="SMART" id="SM00567">
    <property type="entry name" value="EZ_HEAT"/>
    <property type="match status" value="2"/>
</dbReference>
<proteinExistence type="predicted"/>
<dbReference type="InterPro" id="IPR016024">
    <property type="entry name" value="ARM-type_fold"/>
</dbReference>
<keyword evidence="3" id="KW-1185">Reference proteome</keyword>
<dbReference type="InterPro" id="IPR004155">
    <property type="entry name" value="PBS_lyase_HEAT"/>
</dbReference>
<accession>A0AA48KSJ7</accession>
<dbReference type="Pfam" id="PF13646">
    <property type="entry name" value="HEAT_2"/>
    <property type="match status" value="1"/>
</dbReference>
<evidence type="ECO:0000313" key="2">
    <source>
        <dbReference type="EMBL" id="BDX08673.1"/>
    </source>
</evidence>
<reference evidence="2" key="1">
    <citation type="submission" date="2023-01" db="EMBL/GenBank/DDBJ databases">
        <title>Complete genome sequence of Planctobacterium marinum strain Dej080120_11.</title>
        <authorList>
            <person name="Ueki S."/>
            <person name="Maruyama F."/>
        </authorList>
    </citation>
    <scope>NUCLEOTIDE SEQUENCE</scope>
    <source>
        <strain evidence="2">Dej080120_11</strain>
    </source>
</reference>
<dbReference type="AlphaFoldDB" id="A0AA48KSJ7"/>
<dbReference type="Proteomes" id="UP001333710">
    <property type="component" value="Chromosome"/>
</dbReference>
<evidence type="ECO:0008006" key="4">
    <source>
        <dbReference type="Google" id="ProtNLM"/>
    </source>
</evidence>
<evidence type="ECO:0000256" key="1">
    <source>
        <dbReference type="SAM" id="SignalP"/>
    </source>
</evidence>
<gene>
    <name evidence="2" type="ORF">MACH26_41940</name>
</gene>
<dbReference type="EMBL" id="AP027272">
    <property type="protein sequence ID" value="BDX08673.1"/>
    <property type="molecule type" value="Genomic_DNA"/>
</dbReference>
<dbReference type="Gene3D" id="1.25.10.10">
    <property type="entry name" value="Leucine-rich Repeat Variant"/>
    <property type="match status" value="1"/>
</dbReference>
<dbReference type="GO" id="GO:0016491">
    <property type="term" value="F:oxidoreductase activity"/>
    <property type="evidence" value="ECO:0007669"/>
    <property type="project" value="TreeGrafter"/>
</dbReference>
<feature type="chain" id="PRO_5041360243" description="Vitellogenin domain-containing protein" evidence="1">
    <location>
        <begin position="21"/>
        <end position="592"/>
    </location>
</feature>
<dbReference type="SUPFAM" id="SSF48371">
    <property type="entry name" value="ARM repeat"/>
    <property type="match status" value="1"/>
</dbReference>
<dbReference type="PANTHER" id="PTHR12697:SF5">
    <property type="entry name" value="DEOXYHYPUSINE HYDROXYLASE"/>
    <property type="match status" value="1"/>
</dbReference>
<name>A0AA48KSJ7_9ALTE</name>
<dbReference type="InterPro" id="IPR011989">
    <property type="entry name" value="ARM-like"/>
</dbReference>
<dbReference type="PANTHER" id="PTHR12697">
    <property type="entry name" value="PBS LYASE HEAT-LIKE PROTEIN"/>
    <property type="match status" value="1"/>
</dbReference>
<sequence length="592" mass="66051">MILRLSYFLLIGLVCNQTLASSSTAQSCTRSYELNIDTATHFDFGSGSSNKQTFSAQLSLMALDAETTIPDSTWWGVQLSEIEMQGNGKIMVSTPELSMPFALLKQDDGKLIEFRFAPQHDDSTKQQLQGLAYYLQFPNEAHWPENTEQREESDTIGLYSVRYEKPSTFAGQTVLPYRKNKTHYQSNENMKINGGNPIQTIEINTSQQDIALNSCWFDTVQGQEDIKFSGTADSFSMSLSQTYMIKPMQTLAEVALWAMPTNVNDWVFPEAVVTELTEAEIKALEQRFIKALKDTDLLSMRGSQLADWLLQFDPVISVLREELLTTRFDDKQKMRLFNALGHLDSDNGNQLLVTLINDVAFSETDRFRAIRAITTGTSALTAPLKNQLSGLLNQDEFIGSEALYGAAIMTLGAVLQRRKHNTLSDELFMELTQRLVNAEDEQQQSALVASLGNSQMPEAVTTLQDFAQSSSARVRANVAASFGQIADNDAQQALKSMLQNEPNDKVQQAVLGAIGQFQLNNTELQKISEIAQQSKSERTRGNAIKALAQQTHKSQQAQQQLRQLMMKETSRRNFALAAKSIEALKQTAETDP</sequence>
<dbReference type="RefSeq" id="WP_338294737.1">
    <property type="nucleotide sequence ID" value="NZ_AP027272.1"/>
</dbReference>
<keyword evidence="1" id="KW-0732">Signal</keyword>
<protein>
    <recommendedName>
        <fullName evidence="4">Vitellogenin domain-containing protein</fullName>
    </recommendedName>
</protein>